<evidence type="ECO:0000313" key="2">
    <source>
        <dbReference type="Proteomes" id="UP000037069"/>
    </source>
</evidence>
<protein>
    <submittedName>
        <fullName evidence="1">Uncharacterized protein</fullName>
    </submittedName>
</protein>
<proteinExistence type="predicted"/>
<gene>
    <name evidence="1" type="ORF">FF38_01259</name>
</gene>
<sequence>MLNVRGAARQKVKTATKLFSHITATALKRCAQLGRNENILSSEPNVQNCEDRILEFQAGDLDVTLSQQIFSSINEIPIDDLEKLMETTFYISAMVLAVGAAKGPFRRSHFTYDKSNEKVK</sequence>
<keyword evidence="2" id="KW-1185">Reference proteome</keyword>
<evidence type="ECO:0000313" key="1">
    <source>
        <dbReference type="EMBL" id="KNC33705.1"/>
    </source>
</evidence>
<dbReference type="Proteomes" id="UP000037069">
    <property type="component" value="Unassembled WGS sequence"/>
</dbReference>
<reference evidence="1 2" key="1">
    <citation type="journal article" date="2015" name="Nat. Commun.">
        <title>Lucilia cuprina genome unlocks parasitic fly biology to underpin future interventions.</title>
        <authorList>
            <person name="Anstead C.A."/>
            <person name="Korhonen P.K."/>
            <person name="Young N.D."/>
            <person name="Hall R.S."/>
            <person name="Jex A.R."/>
            <person name="Murali S.C."/>
            <person name="Hughes D.S."/>
            <person name="Lee S.F."/>
            <person name="Perry T."/>
            <person name="Stroehlein A.J."/>
            <person name="Ansell B.R."/>
            <person name="Breugelmans B."/>
            <person name="Hofmann A."/>
            <person name="Qu J."/>
            <person name="Dugan S."/>
            <person name="Lee S.L."/>
            <person name="Chao H."/>
            <person name="Dinh H."/>
            <person name="Han Y."/>
            <person name="Doddapaneni H.V."/>
            <person name="Worley K.C."/>
            <person name="Muzny D.M."/>
            <person name="Ioannidis P."/>
            <person name="Waterhouse R.M."/>
            <person name="Zdobnov E.M."/>
            <person name="James P.J."/>
            <person name="Bagnall N.H."/>
            <person name="Kotze A.C."/>
            <person name="Gibbs R.A."/>
            <person name="Richards S."/>
            <person name="Batterham P."/>
            <person name="Gasser R.B."/>
        </authorList>
    </citation>
    <scope>NUCLEOTIDE SEQUENCE [LARGE SCALE GENOMIC DNA]</scope>
    <source>
        <strain evidence="1 2">LS</strain>
        <tissue evidence="1">Full body</tissue>
    </source>
</reference>
<organism evidence="1 2">
    <name type="scientific">Lucilia cuprina</name>
    <name type="common">Green bottle fly</name>
    <name type="synonym">Australian sheep blowfly</name>
    <dbReference type="NCBI Taxonomy" id="7375"/>
    <lineage>
        <taxon>Eukaryota</taxon>
        <taxon>Metazoa</taxon>
        <taxon>Ecdysozoa</taxon>
        <taxon>Arthropoda</taxon>
        <taxon>Hexapoda</taxon>
        <taxon>Insecta</taxon>
        <taxon>Pterygota</taxon>
        <taxon>Neoptera</taxon>
        <taxon>Endopterygota</taxon>
        <taxon>Diptera</taxon>
        <taxon>Brachycera</taxon>
        <taxon>Muscomorpha</taxon>
        <taxon>Oestroidea</taxon>
        <taxon>Calliphoridae</taxon>
        <taxon>Luciliinae</taxon>
        <taxon>Lucilia</taxon>
    </lineage>
</organism>
<dbReference type="AlphaFoldDB" id="A0A0L0CN21"/>
<dbReference type="EMBL" id="JRES01000165">
    <property type="protein sequence ID" value="KNC33705.1"/>
    <property type="molecule type" value="Genomic_DNA"/>
</dbReference>
<accession>A0A0L0CN21</accession>
<name>A0A0L0CN21_LUCCU</name>
<comment type="caution">
    <text evidence="1">The sequence shown here is derived from an EMBL/GenBank/DDBJ whole genome shotgun (WGS) entry which is preliminary data.</text>
</comment>